<feature type="compositionally biased region" description="Low complexity" evidence="1">
    <location>
        <begin position="109"/>
        <end position="120"/>
    </location>
</feature>
<feature type="region of interest" description="Disordered" evidence="1">
    <location>
        <begin position="92"/>
        <end position="138"/>
    </location>
</feature>
<keyword evidence="2" id="KW-0472">Membrane</keyword>
<evidence type="ECO:0000256" key="1">
    <source>
        <dbReference type="SAM" id="MobiDB-lite"/>
    </source>
</evidence>
<organism evidence="4 5">
    <name type="scientific">Streptomyces monticola</name>
    <dbReference type="NCBI Taxonomy" id="2666263"/>
    <lineage>
        <taxon>Bacteria</taxon>
        <taxon>Bacillati</taxon>
        <taxon>Actinomycetota</taxon>
        <taxon>Actinomycetes</taxon>
        <taxon>Kitasatosporales</taxon>
        <taxon>Streptomycetaceae</taxon>
        <taxon>Streptomyces</taxon>
    </lineage>
</organism>
<accession>A0ABW2JYL6</accession>
<gene>
    <name evidence="4" type="ORF">ACFQVC_41225</name>
</gene>
<feature type="domain" description="DUF2510" evidence="3">
    <location>
        <begin position="7"/>
        <end position="37"/>
    </location>
</feature>
<evidence type="ECO:0000256" key="2">
    <source>
        <dbReference type="SAM" id="Phobius"/>
    </source>
</evidence>
<protein>
    <submittedName>
        <fullName evidence="4">DUF2510 domain-containing protein</fullName>
    </submittedName>
</protein>
<evidence type="ECO:0000313" key="5">
    <source>
        <dbReference type="Proteomes" id="UP001596523"/>
    </source>
</evidence>
<keyword evidence="5" id="KW-1185">Reference proteome</keyword>
<feature type="transmembrane region" description="Helical" evidence="2">
    <location>
        <begin position="69"/>
        <end position="90"/>
    </location>
</feature>
<sequence length="309" mass="31915">MSMTTPPGWYPDPTVPSLERWWDGAAWTEHTRDRGGPDGPPPGHFGPALAPPGHPAPGRSGEASRRAKAAALGAAGLVLVASIVTGAVVLGRDDGDPEARTPASPKPPSGSSSSGTPSQDDQGDQGDEGGQNGQNGQGVLLDQLSGISLPLPDGWEREDRPVDSFPTATTVETYDCPGTAALCHHGTVTSHTEDSADNASARTVAEGDIEEAAERAYDRDRIGRRPFNGMESHRKAAAGAVQVAGADGYFVRWRVRTASGPGGHVQSLAFPAPGGAGAMVVVRFAFDAGPDGPPLSVIDEITRGIEPLR</sequence>
<feature type="compositionally biased region" description="Pro residues" evidence="1">
    <location>
        <begin position="38"/>
        <end position="55"/>
    </location>
</feature>
<comment type="caution">
    <text evidence="4">The sequence shown here is derived from an EMBL/GenBank/DDBJ whole genome shotgun (WGS) entry which is preliminary data.</text>
</comment>
<evidence type="ECO:0000313" key="4">
    <source>
        <dbReference type="EMBL" id="MFC7310623.1"/>
    </source>
</evidence>
<reference evidence="5" key="1">
    <citation type="journal article" date="2019" name="Int. J. Syst. Evol. Microbiol.">
        <title>The Global Catalogue of Microorganisms (GCM) 10K type strain sequencing project: providing services to taxonomists for standard genome sequencing and annotation.</title>
        <authorList>
            <consortium name="The Broad Institute Genomics Platform"/>
            <consortium name="The Broad Institute Genome Sequencing Center for Infectious Disease"/>
            <person name="Wu L."/>
            <person name="Ma J."/>
        </authorList>
    </citation>
    <scope>NUCLEOTIDE SEQUENCE [LARGE SCALE GENOMIC DNA]</scope>
    <source>
        <strain evidence="5">SYNS20</strain>
    </source>
</reference>
<evidence type="ECO:0000259" key="3">
    <source>
        <dbReference type="Pfam" id="PF10708"/>
    </source>
</evidence>
<dbReference type="Proteomes" id="UP001596523">
    <property type="component" value="Unassembled WGS sequence"/>
</dbReference>
<dbReference type="RefSeq" id="WP_381841494.1">
    <property type="nucleotide sequence ID" value="NZ_JBHTCF010000037.1"/>
</dbReference>
<keyword evidence="2" id="KW-0812">Transmembrane</keyword>
<keyword evidence="2" id="KW-1133">Transmembrane helix</keyword>
<name>A0ABW2JYL6_9ACTN</name>
<dbReference type="EMBL" id="JBHTCF010000037">
    <property type="protein sequence ID" value="MFC7310623.1"/>
    <property type="molecule type" value="Genomic_DNA"/>
</dbReference>
<proteinExistence type="predicted"/>
<dbReference type="Pfam" id="PF10708">
    <property type="entry name" value="DUF2510"/>
    <property type="match status" value="1"/>
</dbReference>
<dbReference type="InterPro" id="IPR018929">
    <property type="entry name" value="DUF2510"/>
</dbReference>
<feature type="region of interest" description="Disordered" evidence="1">
    <location>
        <begin position="1"/>
        <end position="69"/>
    </location>
</feature>